<dbReference type="EMBL" id="BAAASG010000006">
    <property type="protein sequence ID" value="GAA2482840.1"/>
    <property type="molecule type" value="Genomic_DNA"/>
</dbReference>
<keyword evidence="1" id="KW-0812">Transmembrane</keyword>
<accession>A0ABP5YS73</accession>
<proteinExistence type="predicted"/>
<organism evidence="2 3">
    <name type="scientific">Streptomyces longisporus</name>
    <dbReference type="NCBI Taxonomy" id="1948"/>
    <lineage>
        <taxon>Bacteria</taxon>
        <taxon>Bacillati</taxon>
        <taxon>Actinomycetota</taxon>
        <taxon>Actinomycetes</taxon>
        <taxon>Kitasatosporales</taxon>
        <taxon>Streptomycetaceae</taxon>
        <taxon>Streptomyces</taxon>
    </lineage>
</organism>
<feature type="transmembrane region" description="Helical" evidence="1">
    <location>
        <begin position="31"/>
        <end position="53"/>
    </location>
</feature>
<sequence>MHHEAHRPPQRMSAVRAHDDSGSVVERWSPVVRSVMTVAAAVVVMAALWATAVSR</sequence>
<evidence type="ECO:0000313" key="2">
    <source>
        <dbReference type="EMBL" id="GAA2482840.1"/>
    </source>
</evidence>
<name>A0ABP5YS73_STRLO</name>
<protein>
    <submittedName>
        <fullName evidence="2">Uncharacterized protein</fullName>
    </submittedName>
</protein>
<comment type="caution">
    <text evidence="2">The sequence shown here is derived from an EMBL/GenBank/DDBJ whole genome shotgun (WGS) entry which is preliminary data.</text>
</comment>
<evidence type="ECO:0000313" key="3">
    <source>
        <dbReference type="Proteomes" id="UP001501777"/>
    </source>
</evidence>
<reference evidence="3" key="1">
    <citation type="journal article" date="2019" name="Int. J. Syst. Evol. Microbiol.">
        <title>The Global Catalogue of Microorganisms (GCM) 10K type strain sequencing project: providing services to taxonomists for standard genome sequencing and annotation.</title>
        <authorList>
            <consortium name="The Broad Institute Genomics Platform"/>
            <consortium name="The Broad Institute Genome Sequencing Center for Infectious Disease"/>
            <person name="Wu L."/>
            <person name="Ma J."/>
        </authorList>
    </citation>
    <scope>NUCLEOTIDE SEQUENCE [LARGE SCALE GENOMIC DNA]</scope>
    <source>
        <strain evidence="3">JCM 4395</strain>
    </source>
</reference>
<evidence type="ECO:0000256" key="1">
    <source>
        <dbReference type="SAM" id="Phobius"/>
    </source>
</evidence>
<keyword evidence="1" id="KW-0472">Membrane</keyword>
<keyword evidence="1" id="KW-1133">Transmembrane helix</keyword>
<keyword evidence="3" id="KW-1185">Reference proteome</keyword>
<dbReference type="Proteomes" id="UP001501777">
    <property type="component" value="Unassembled WGS sequence"/>
</dbReference>
<gene>
    <name evidence="2" type="ORF">GCM10010276_20190</name>
</gene>